<dbReference type="InterPro" id="IPR017853">
    <property type="entry name" value="GH"/>
</dbReference>
<dbReference type="EMBL" id="LK056680">
    <property type="protein sequence ID" value="CDU24651.1"/>
    <property type="molecule type" value="Genomic_DNA"/>
</dbReference>
<evidence type="ECO:0000256" key="7">
    <source>
        <dbReference type="RuleBase" id="RU000489"/>
    </source>
</evidence>
<feature type="domain" description="GH18" evidence="11">
    <location>
        <begin position="176"/>
        <end position="539"/>
    </location>
</feature>
<keyword evidence="3" id="KW-0146">Chitin degradation</keyword>
<reference evidence="13" key="3">
    <citation type="submission" date="2014-06" db="EMBL/GenBank/DDBJ databases">
        <authorList>
            <person name="Berkman J.Paul."/>
        </authorList>
    </citation>
    <scope>NUCLEOTIDE SEQUENCE [LARGE SCALE GENOMIC DNA]</scope>
</reference>
<feature type="compositionally biased region" description="Basic residues" evidence="9">
    <location>
        <begin position="108"/>
        <end position="126"/>
    </location>
</feature>
<keyword evidence="2 7" id="KW-0378">Hydrolase</keyword>
<dbReference type="InterPro" id="IPR011583">
    <property type="entry name" value="Chitinase_II/V-like_cat"/>
</dbReference>
<feature type="compositionally biased region" description="Low complexity" evidence="9">
    <location>
        <begin position="130"/>
        <end position="164"/>
    </location>
</feature>
<evidence type="ECO:0000256" key="2">
    <source>
        <dbReference type="ARBA" id="ARBA00022801"/>
    </source>
</evidence>
<protein>
    <submittedName>
        <fullName evidence="12">Related to Chitinase</fullName>
    </submittedName>
</protein>
<dbReference type="SUPFAM" id="SSF51445">
    <property type="entry name" value="(Trans)glycosidases"/>
    <property type="match status" value="1"/>
</dbReference>
<dbReference type="STRING" id="49012.A0A0F7S2Q3"/>
<evidence type="ECO:0000256" key="9">
    <source>
        <dbReference type="SAM" id="MobiDB-lite"/>
    </source>
</evidence>
<reference evidence="12" key="1">
    <citation type="submission" date="2014-06" db="EMBL/GenBank/DDBJ databases">
        <authorList>
            <person name="Ju J."/>
            <person name="Zhang J."/>
        </authorList>
    </citation>
    <scope>NUCLEOTIDE SEQUENCE</scope>
    <source>
        <strain evidence="12">SscI8</strain>
    </source>
</reference>
<comment type="catalytic activity">
    <reaction evidence="1">
        <text>Random endo-hydrolysis of N-acetyl-beta-D-glucosaminide (1-&gt;4)-beta-linkages in chitin and chitodextrins.</text>
        <dbReference type="EC" id="3.2.1.14"/>
    </reaction>
</comment>
<dbReference type="Pfam" id="PF00704">
    <property type="entry name" value="Glyco_hydro_18"/>
    <property type="match status" value="1"/>
</dbReference>
<keyword evidence="6" id="KW-0624">Polysaccharide degradation</keyword>
<keyword evidence="10" id="KW-0732">Signal</keyword>
<dbReference type="EMBL" id="CCFA01000614">
    <property type="protein sequence ID" value="CDW96566.1"/>
    <property type="molecule type" value="Genomic_DNA"/>
</dbReference>
<keyword evidence="5 7" id="KW-0326">Glycosidase</keyword>
<sequence length="544" mass="56782">MKLLPLGVLALASILTSSAAASDGFGHSNSRAQLGHSWNGHASAGSLYSGQHETKPLSFAADRPSTASSSTSGRLTIQRRSLWQLLFDNDGEGNQQKRRAVPSARFLARQRRRVSSSSKNSKRAKGSCKAPTTASASASSLPSPASSSASTATSTTTSAPASPANDTSETRTSTNKTMAGYWPDWVASTLPANSINFTKFDILNYAFALPTADFSLSIPTDPSGGLLRSFVKACKADDTKAVLSLGGWGGSTYFSPAVRTASSRATFIGNIVSMYELYDLDGIDLDWEYPGQTGAGNQLDSSDTANFQTFLQELRAALPEGALITAAVGFTPWVASNGQPVASVARAAGVMDYVMIMNYDVWGSSSYPGPNAPLANLCGNSTQPSANAAAGVKAWSAAGMPRDKILLGIPAYGYINQSNKQTLRTREEKRAVKLTSSDGSSTSGQINFSTLVSQGALKLGADGLYDGSGGFTKYWDDCSDTPYLSDGSRVVTYDDTSSIFDKGAFASAAGIGGISMWSVDGDTKSWALTNSAIAGMSSTGVVSS</sequence>
<evidence type="ECO:0000256" key="4">
    <source>
        <dbReference type="ARBA" id="ARBA00023277"/>
    </source>
</evidence>
<feature type="signal peptide" evidence="10">
    <location>
        <begin position="1"/>
        <end position="20"/>
    </location>
</feature>
<dbReference type="InterPro" id="IPR001579">
    <property type="entry name" value="Glyco_hydro_18_chit_AS"/>
</dbReference>
<dbReference type="GO" id="GO:0006032">
    <property type="term" value="P:chitin catabolic process"/>
    <property type="evidence" value="ECO:0007669"/>
    <property type="project" value="UniProtKB-KW"/>
</dbReference>
<dbReference type="GO" id="GO:0000272">
    <property type="term" value="P:polysaccharide catabolic process"/>
    <property type="evidence" value="ECO:0007669"/>
    <property type="project" value="UniProtKB-KW"/>
</dbReference>
<evidence type="ECO:0000313" key="13">
    <source>
        <dbReference type="EMBL" id="CDW96566.1"/>
    </source>
</evidence>
<dbReference type="InterPro" id="IPR001223">
    <property type="entry name" value="Glyco_hydro18_cat"/>
</dbReference>
<evidence type="ECO:0000256" key="3">
    <source>
        <dbReference type="ARBA" id="ARBA00023024"/>
    </source>
</evidence>
<dbReference type="GO" id="GO:0005576">
    <property type="term" value="C:extracellular region"/>
    <property type="evidence" value="ECO:0007669"/>
    <property type="project" value="TreeGrafter"/>
</dbReference>
<dbReference type="SMART" id="SM00636">
    <property type="entry name" value="Glyco_18"/>
    <property type="match status" value="1"/>
</dbReference>
<reference evidence="14" key="2">
    <citation type="submission" date="2014-06" db="EMBL/GenBank/DDBJ databases">
        <authorList>
            <person name="Berkman P.J."/>
        </authorList>
    </citation>
    <scope>NUCLEOTIDE SEQUENCE [LARGE SCALE GENOMIC DNA]</scope>
</reference>
<comment type="similarity">
    <text evidence="8">Belongs to the glycosyl hydrolase 18 family.</text>
</comment>
<evidence type="ECO:0000313" key="12">
    <source>
        <dbReference type="EMBL" id="CDU24651.1"/>
    </source>
</evidence>
<keyword evidence="14" id="KW-1185">Reference proteome</keyword>
<name>A0A0F7S2Q3_9BASI</name>
<dbReference type="GO" id="GO:0008843">
    <property type="term" value="F:endochitinase activity"/>
    <property type="evidence" value="ECO:0007669"/>
    <property type="project" value="UniProtKB-EC"/>
</dbReference>
<dbReference type="GO" id="GO:0008061">
    <property type="term" value="F:chitin binding"/>
    <property type="evidence" value="ECO:0007669"/>
    <property type="project" value="InterPro"/>
</dbReference>
<feature type="region of interest" description="Disordered" evidence="9">
    <location>
        <begin position="92"/>
        <end position="175"/>
    </location>
</feature>
<dbReference type="Gene3D" id="3.20.20.80">
    <property type="entry name" value="Glycosidases"/>
    <property type="match status" value="2"/>
</dbReference>
<dbReference type="PROSITE" id="PS51910">
    <property type="entry name" value="GH18_2"/>
    <property type="match status" value="1"/>
</dbReference>
<accession>A0A0F7S2Q3</accession>
<evidence type="ECO:0000256" key="10">
    <source>
        <dbReference type="SAM" id="SignalP"/>
    </source>
</evidence>
<dbReference type="OrthoDB" id="73875at2759"/>
<keyword evidence="4" id="KW-0119">Carbohydrate metabolism</keyword>
<organism evidence="13 14">
    <name type="scientific">Sporisorium scitamineum</name>
    <dbReference type="NCBI Taxonomy" id="49012"/>
    <lineage>
        <taxon>Eukaryota</taxon>
        <taxon>Fungi</taxon>
        <taxon>Dikarya</taxon>
        <taxon>Basidiomycota</taxon>
        <taxon>Ustilaginomycotina</taxon>
        <taxon>Ustilaginomycetes</taxon>
        <taxon>Ustilaginales</taxon>
        <taxon>Ustilaginaceae</taxon>
        <taxon>Sporisorium</taxon>
    </lineage>
</organism>
<dbReference type="PANTHER" id="PTHR11177">
    <property type="entry name" value="CHITINASE"/>
    <property type="match status" value="1"/>
</dbReference>
<dbReference type="PROSITE" id="PS01095">
    <property type="entry name" value="GH18_1"/>
    <property type="match status" value="1"/>
</dbReference>
<evidence type="ECO:0000256" key="5">
    <source>
        <dbReference type="ARBA" id="ARBA00023295"/>
    </source>
</evidence>
<feature type="chain" id="PRO_5015039069" evidence="10">
    <location>
        <begin position="21"/>
        <end position="544"/>
    </location>
</feature>
<evidence type="ECO:0000256" key="8">
    <source>
        <dbReference type="RuleBase" id="RU004453"/>
    </source>
</evidence>
<evidence type="ECO:0000256" key="6">
    <source>
        <dbReference type="ARBA" id="ARBA00023326"/>
    </source>
</evidence>
<evidence type="ECO:0000256" key="1">
    <source>
        <dbReference type="ARBA" id="ARBA00000822"/>
    </source>
</evidence>
<dbReference type="AlphaFoldDB" id="A0A0F7S2Q3"/>
<feature type="compositionally biased region" description="Polar residues" evidence="9">
    <location>
        <begin position="165"/>
        <end position="175"/>
    </location>
</feature>
<dbReference type="PANTHER" id="PTHR11177:SF317">
    <property type="entry name" value="CHITINASE 12-RELATED"/>
    <property type="match status" value="1"/>
</dbReference>
<proteinExistence type="inferred from homology"/>
<dbReference type="InterPro" id="IPR050314">
    <property type="entry name" value="Glycosyl_Hydrlase_18"/>
</dbReference>
<dbReference type="Proteomes" id="UP000242770">
    <property type="component" value="Unassembled WGS sequence"/>
</dbReference>
<evidence type="ECO:0000259" key="11">
    <source>
        <dbReference type="PROSITE" id="PS51910"/>
    </source>
</evidence>
<gene>
    <name evidence="13" type="primary">SSCI11950.1</name>
    <name evidence="12" type="ORF">SPSC_04484</name>
</gene>
<evidence type="ECO:0000313" key="14">
    <source>
        <dbReference type="Proteomes" id="UP000242770"/>
    </source>
</evidence>